<dbReference type="Proteomes" id="UP000191154">
    <property type="component" value="Unassembled WGS sequence"/>
</dbReference>
<reference evidence="1 2" key="1">
    <citation type="submission" date="2016-05" db="EMBL/GenBank/DDBJ databases">
        <title>Microbial solvent formation.</title>
        <authorList>
            <person name="Poehlein A."/>
            <person name="Montoya Solano J.D."/>
            <person name="Flitsch S."/>
            <person name="Krabben P."/>
            <person name="Duerre P."/>
            <person name="Daniel R."/>
        </authorList>
    </citation>
    <scope>NUCLEOTIDE SEQUENCE [LARGE SCALE GENOMIC DNA]</scope>
    <source>
        <strain evidence="1 2">L1-8</strain>
    </source>
</reference>
<evidence type="ECO:0000313" key="2">
    <source>
        <dbReference type="Proteomes" id="UP000191154"/>
    </source>
</evidence>
<dbReference type="AlphaFoldDB" id="A0A1S8NBT4"/>
<protein>
    <submittedName>
        <fullName evidence="1">Uncharacterized protein</fullName>
    </submittedName>
</protein>
<organism evidence="1 2">
    <name type="scientific">Clostridium saccharobutylicum</name>
    <dbReference type="NCBI Taxonomy" id="169679"/>
    <lineage>
        <taxon>Bacteria</taxon>
        <taxon>Bacillati</taxon>
        <taxon>Bacillota</taxon>
        <taxon>Clostridia</taxon>
        <taxon>Eubacteriales</taxon>
        <taxon>Clostridiaceae</taxon>
        <taxon>Clostridium</taxon>
    </lineage>
</organism>
<accession>A0A1S8NBT4</accession>
<name>A0A1S8NBT4_CLOSA</name>
<comment type="caution">
    <text evidence="1">The sequence shown here is derived from an EMBL/GenBank/DDBJ whole genome shotgun (WGS) entry which is preliminary data.</text>
</comment>
<proteinExistence type="predicted"/>
<evidence type="ECO:0000313" key="1">
    <source>
        <dbReference type="EMBL" id="OOM13954.1"/>
    </source>
</evidence>
<sequence length="31" mass="3711">MKKYTLFAGANGEGKHQLKYNYKDKILIYFK</sequence>
<gene>
    <name evidence="1" type="ORF">CLOSAC_20400</name>
</gene>
<dbReference type="EMBL" id="LZYZ01000003">
    <property type="protein sequence ID" value="OOM13954.1"/>
    <property type="molecule type" value="Genomic_DNA"/>
</dbReference>